<sequence length="40" mass="5038">RCDTRHFFRGGESFCCFEFRETFVSRKKIRWLRNQRHSRG</sequence>
<feature type="non-terminal residue" evidence="1">
    <location>
        <position position="1"/>
    </location>
</feature>
<evidence type="ECO:0000313" key="2">
    <source>
        <dbReference type="Proteomes" id="UP000887116"/>
    </source>
</evidence>
<dbReference type="EMBL" id="BMAO01026057">
    <property type="protein sequence ID" value="GFR06759.1"/>
    <property type="molecule type" value="Genomic_DNA"/>
</dbReference>
<accession>A0A8X6LGW6</accession>
<dbReference type="AlphaFoldDB" id="A0A8X6LGW6"/>
<keyword evidence="2" id="KW-1185">Reference proteome</keyword>
<protein>
    <submittedName>
        <fullName evidence="1">Uncharacterized protein</fullName>
    </submittedName>
</protein>
<proteinExistence type="predicted"/>
<name>A0A8X6LGW6_TRICU</name>
<organism evidence="1 2">
    <name type="scientific">Trichonephila clavata</name>
    <name type="common">Joro spider</name>
    <name type="synonym">Nephila clavata</name>
    <dbReference type="NCBI Taxonomy" id="2740835"/>
    <lineage>
        <taxon>Eukaryota</taxon>
        <taxon>Metazoa</taxon>
        <taxon>Ecdysozoa</taxon>
        <taxon>Arthropoda</taxon>
        <taxon>Chelicerata</taxon>
        <taxon>Arachnida</taxon>
        <taxon>Araneae</taxon>
        <taxon>Araneomorphae</taxon>
        <taxon>Entelegynae</taxon>
        <taxon>Araneoidea</taxon>
        <taxon>Nephilidae</taxon>
        <taxon>Trichonephila</taxon>
    </lineage>
</organism>
<gene>
    <name evidence="1" type="ORF">TNCT_351861</name>
</gene>
<reference evidence="1" key="1">
    <citation type="submission" date="2020-07" db="EMBL/GenBank/DDBJ databases">
        <title>Multicomponent nature underlies the extraordinary mechanical properties of spider dragline silk.</title>
        <authorList>
            <person name="Kono N."/>
            <person name="Nakamura H."/>
            <person name="Mori M."/>
            <person name="Yoshida Y."/>
            <person name="Ohtoshi R."/>
            <person name="Malay A.D."/>
            <person name="Moran D.A.P."/>
            <person name="Tomita M."/>
            <person name="Numata K."/>
            <person name="Arakawa K."/>
        </authorList>
    </citation>
    <scope>NUCLEOTIDE SEQUENCE</scope>
</reference>
<dbReference type="Proteomes" id="UP000887116">
    <property type="component" value="Unassembled WGS sequence"/>
</dbReference>
<evidence type="ECO:0000313" key="1">
    <source>
        <dbReference type="EMBL" id="GFR06759.1"/>
    </source>
</evidence>
<comment type="caution">
    <text evidence="1">The sequence shown here is derived from an EMBL/GenBank/DDBJ whole genome shotgun (WGS) entry which is preliminary data.</text>
</comment>